<protein>
    <submittedName>
        <fullName evidence="1">Uncharacterized protein</fullName>
    </submittedName>
</protein>
<evidence type="ECO:0000313" key="1">
    <source>
        <dbReference type="EMBL" id="ADY58607.1"/>
    </source>
</evidence>
<sequence length="109" mass="12429">MLNPYSRGKRLSMEETVMVHEWLKKHEDIVKDALPHVEQICRRVKVDLGFPVTPNAIERLIGKPNELKPVAEADNSITGHLIEAIEHLYDQLGEERPESLVIARQLIAT</sequence>
<evidence type="ECO:0000313" key="2">
    <source>
        <dbReference type="Proteomes" id="UP000006860"/>
    </source>
</evidence>
<reference evidence="2" key="1">
    <citation type="submission" date="2011-02" db="EMBL/GenBank/DDBJ databases">
        <title>The complete genome of Planctomyces brasiliensis DSM 5305.</title>
        <authorList>
            <person name="Lucas S."/>
            <person name="Copeland A."/>
            <person name="Lapidus A."/>
            <person name="Bruce D."/>
            <person name="Goodwin L."/>
            <person name="Pitluck S."/>
            <person name="Kyrpides N."/>
            <person name="Mavromatis K."/>
            <person name="Pagani I."/>
            <person name="Ivanova N."/>
            <person name="Ovchinnikova G."/>
            <person name="Lu M."/>
            <person name="Detter J.C."/>
            <person name="Han C."/>
            <person name="Land M."/>
            <person name="Hauser L."/>
            <person name="Markowitz V."/>
            <person name="Cheng J.-F."/>
            <person name="Hugenholtz P."/>
            <person name="Woyke T."/>
            <person name="Wu D."/>
            <person name="Tindall B."/>
            <person name="Pomrenke H.G."/>
            <person name="Brambilla E."/>
            <person name="Klenk H.-P."/>
            <person name="Eisen J.A."/>
        </authorList>
    </citation>
    <scope>NUCLEOTIDE SEQUENCE [LARGE SCALE GENOMIC DNA]</scope>
    <source>
        <strain evidence="2">ATCC 49424 / DSM 5305 / JCM 21570 / NBRC 103401 / IFAM 1448</strain>
    </source>
</reference>
<organism evidence="1 2">
    <name type="scientific">Rubinisphaera brasiliensis (strain ATCC 49424 / DSM 5305 / JCM 21570 / IAM 15109 / NBRC 103401 / IFAM 1448)</name>
    <name type="common">Planctomyces brasiliensis</name>
    <dbReference type="NCBI Taxonomy" id="756272"/>
    <lineage>
        <taxon>Bacteria</taxon>
        <taxon>Pseudomonadati</taxon>
        <taxon>Planctomycetota</taxon>
        <taxon>Planctomycetia</taxon>
        <taxon>Planctomycetales</taxon>
        <taxon>Planctomycetaceae</taxon>
        <taxon>Rubinisphaera</taxon>
    </lineage>
</organism>
<dbReference type="RefSeq" id="WP_013627343.1">
    <property type="nucleotide sequence ID" value="NC_015174.1"/>
</dbReference>
<proteinExistence type="predicted"/>
<name>F0SJ65_RUBBR</name>
<dbReference type="HOGENOM" id="CLU_2181991_0_0_0"/>
<dbReference type="KEGG" id="pbs:Plabr_0986"/>
<dbReference type="STRING" id="756272.Plabr_0986"/>
<dbReference type="EMBL" id="CP002546">
    <property type="protein sequence ID" value="ADY58607.1"/>
    <property type="molecule type" value="Genomic_DNA"/>
</dbReference>
<accession>F0SJ65</accession>
<dbReference type="Proteomes" id="UP000006860">
    <property type="component" value="Chromosome"/>
</dbReference>
<gene>
    <name evidence="1" type="ordered locus">Plabr_0986</name>
</gene>
<dbReference type="AlphaFoldDB" id="F0SJ65"/>
<keyword evidence="2" id="KW-1185">Reference proteome</keyword>